<keyword evidence="2" id="KW-1185">Reference proteome</keyword>
<evidence type="ECO:0000313" key="1">
    <source>
        <dbReference type="EMBL" id="KAG0672330.1"/>
    </source>
</evidence>
<protein>
    <submittedName>
        <fullName evidence="1">Sensitivity to high expression protein she10</fullName>
    </submittedName>
</protein>
<dbReference type="Proteomes" id="UP000750334">
    <property type="component" value="Unassembled WGS sequence"/>
</dbReference>
<organism evidence="1 2">
    <name type="scientific">Maudiozyma exigua</name>
    <name type="common">Yeast</name>
    <name type="synonym">Kazachstania exigua</name>
    <dbReference type="NCBI Taxonomy" id="34358"/>
    <lineage>
        <taxon>Eukaryota</taxon>
        <taxon>Fungi</taxon>
        <taxon>Dikarya</taxon>
        <taxon>Ascomycota</taxon>
        <taxon>Saccharomycotina</taxon>
        <taxon>Saccharomycetes</taxon>
        <taxon>Saccharomycetales</taxon>
        <taxon>Saccharomycetaceae</taxon>
        <taxon>Maudiozyma</taxon>
    </lineage>
</organism>
<gene>
    <name evidence="1" type="primary">SHE10_2</name>
    <name evidence="1" type="ORF">C6P45_003014</name>
</gene>
<dbReference type="AlphaFoldDB" id="A0A9P7BCG3"/>
<dbReference type="OrthoDB" id="4044605at2759"/>
<comment type="caution">
    <text evidence="1">The sequence shown here is derived from an EMBL/GenBank/DDBJ whole genome shotgun (WGS) entry which is preliminary data.</text>
</comment>
<accession>A0A9P7BCG3</accession>
<proteinExistence type="predicted"/>
<evidence type="ECO:0000313" key="2">
    <source>
        <dbReference type="Proteomes" id="UP000750334"/>
    </source>
</evidence>
<reference evidence="1 2" key="1">
    <citation type="submission" date="2020-11" db="EMBL/GenBank/DDBJ databases">
        <title>Kefir isolates.</title>
        <authorList>
            <person name="Marcisauskas S."/>
            <person name="Kim Y."/>
            <person name="Blasche S."/>
        </authorList>
    </citation>
    <scope>NUCLEOTIDE SEQUENCE [LARGE SCALE GENOMIC DNA]</scope>
    <source>
        <strain evidence="1 2">OG2</strain>
    </source>
</reference>
<name>A0A9P7BCG3_MAUEX</name>
<dbReference type="EMBL" id="PUHR01000003">
    <property type="protein sequence ID" value="KAG0672330.1"/>
    <property type="molecule type" value="Genomic_DNA"/>
</dbReference>
<sequence length="428" mass="50811">MKSLSQLTLYVTPIICQEYRTIWSHIKLSIAKLFCHIWGSVDCWCKRNHHCTKLHLKVASYSRVLRWLQFYFNNLTEKLLPRDKFHWLNNNGIITVVKDTQQEEEYEEEEDKEIHSSKWLDMSVYDDINLEEEITRDFELEVNKQVSLNRTTSNIDSQRLFDDIIPYLNETNLIEREFHAWSLAITHKLQSSISNLHRDNTILITNETKIFNDTLSESNNIFAQNIQQQINDLSSDISDIDSSTTLDPETNEIIYMNSQNIYISRPYITTKFDSLQTDIKQFKQDTLHALKQLRLDILSQLESQRQEYIEVYEEWGDIMVTEWSKRMAYGDIYGNQPERFELDKWHHFSKLKQNIIGMRDSIVNEPLDQDPLVQFMKDIIEQINTVLEQYHTVIRSLIVQANTNFDQRDSRERNITDHLADSIARSMI</sequence>